<dbReference type="InterPro" id="IPR014720">
    <property type="entry name" value="dsRBD_dom"/>
</dbReference>
<dbReference type="OrthoDB" id="3767426at2759"/>
<keyword evidence="4" id="KW-1185">Reference proteome</keyword>
<evidence type="ECO:0000313" key="3">
    <source>
        <dbReference type="EMBL" id="KAE8374849.1"/>
    </source>
</evidence>
<dbReference type="PROSITE" id="PS50137">
    <property type="entry name" value="DS_RBD"/>
    <property type="match status" value="1"/>
</dbReference>
<protein>
    <recommendedName>
        <fullName evidence="2">DRBM domain-containing protein</fullName>
    </recommendedName>
</protein>
<organism evidence="3 4">
    <name type="scientific">Aspergillus bertholletiae</name>
    <dbReference type="NCBI Taxonomy" id="1226010"/>
    <lineage>
        <taxon>Eukaryota</taxon>
        <taxon>Fungi</taxon>
        <taxon>Dikarya</taxon>
        <taxon>Ascomycota</taxon>
        <taxon>Pezizomycotina</taxon>
        <taxon>Eurotiomycetes</taxon>
        <taxon>Eurotiomycetidae</taxon>
        <taxon>Eurotiales</taxon>
        <taxon>Aspergillaceae</taxon>
        <taxon>Aspergillus</taxon>
        <taxon>Aspergillus subgen. Circumdati</taxon>
    </lineage>
</organism>
<dbReference type="EMBL" id="ML736274">
    <property type="protein sequence ID" value="KAE8374849.1"/>
    <property type="molecule type" value="Genomic_DNA"/>
</dbReference>
<evidence type="ECO:0000256" key="1">
    <source>
        <dbReference type="PROSITE-ProRule" id="PRU00266"/>
    </source>
</evidence>
<feature type="domain" description="DRBM" evidence="2">
    <location>
        <begin position="174"/>
        <end position="211"/>
    </location>
</feature>
<accession>A0A5N7B0H9</accession>
<dbReference type="Gene3D" id="3.30.160.20">
    <property type="match status" value="1"/>
</dbReference>
<dbReference type="AlphaFoldDB" id="A0A5N7B0H9"/>
<dbReference type="CDD" id="cd00048">
    <property type="entry name" value="DSRM_SF"/>
    <property type="match status" value="1"/>
</dbReference>
<reference evidence="3 4" key="1">
    <citation type="submission" date="2019-04" db="EMBL/GenBank/DDBJ databases">
        <title>Friends and foes A comparative genomics studyof 23 Aspergillus species from section Flavi.</title>
        <authorList>
            <consortium name="DOE Joint Genome Institute"/>
            <person name="Kjaerbolling I."/>
            <person name="Vesth T."/>
            <person name="Frisvad J.C."/>
            <person name="Nybo J.L."/>
            <person name="Theobald S."/>
            <person name="Kildgaard S."/>
            <person name="Isbrandt T."/>
            <person name="Kuo A."/>
            <person name="Sato A."/>
            <person name="Lyhne E.K."/>
            <person name="Kogle M.E."/>
            <person name="Wiebenga A."/>
            <person name="Kun R.S."/>
            <person name="Lubbers R.J."/>
            <person name="Makela M.R."/>
            <person name="Barry K."/>
            <person name="Chovatia M."/>
            <person name="Clum A."/>
            <person name="Daum C."/>
            <person name="Haridas S."/>
            <person name="He G."/>
            <person name="LaButti K."/>
            <person name="Lipzen A."/>
            <person name="Mondo S."/>
            <person name="Riley R."/>
            <person name="Salamov A."/>
            <person name="Simmons B.A."/>
            <person name="Magnuson J.K."/>
            <person name="Henrissat B."/>
            <person name="Mortensen U.H."/>
            <person name="Larsen T.O."/>
            <person name="Devries R.P."/>
            <person name="Grigoriev I.V."/>
            <person name="Machida M."/>
            <person name="Baker S.E."/>
            <person name="Andersen M.R."/>
        </authorList>
    </citation>
    <scope>NUCLEOTIDE SEQUENCE [LARGE SCALE GENOMIC DNA]</scope>
    <source>
        <strain evidence="3 4">IBT 29228</strain>
    </source>
</reference>
<gene>
    <name evidence="3" type="ORF">BDV26DRAFT_295607</name>
</gene>
<proteinExistence type="predicted"/>
<dbReference type="GO" id="GO:0003723">
    <property type="term" value="F:RNA binding"/>
    <property type="evidence" value="ECO:0007669"/>
    <property type="project" value="UniProtKB-UniRule"/>
</dbReference>
<evidence type="ECO:0000313" key="4">
    <source>
        <dbReference type="Proteomes" id="UP000326198"/>
    </source>
</evidence>
<evidence type="ECO:0000259" key="2">
    <source>
        <dbReference type="PROSITE" id="PS50137"/>
    </source>
</evidence>
<name>A0A5N7B0H9_9EURO</name>
<sequence>MSPAFDQADDCYTIADFEIGKLLFTTHMAIQLAQMSPDGRGSDGLCALDALITTYDFEGAVGSLAKADFCLPRTELVCDETYQDILYKIIGRTRLGDTDAIQHFTTLMNQLPSLDGGISLATPATPQPAQNGRNTRPHVSEANDWEYTCLLWEKAQAADATPKVTETRIGITPPKFRVSIRCLGAEASGEGRNKKVARHIAARGVCERLNFRLPS</sequence>
<keyword evidence="1" id="KW-0694">RNA-binding</keyword>
<dbReference type="Proteomes" id="UP000326198">
    <property type="component" value="Unassembled WGS sequence"/>
</dbReference>
<dbReference type="SUPFAM" id="SSF54768">
    <property type="entry name" value="dsRNA-binding domain-like"/>
    <property type="match status" value="1"/>
</dbReference>